<reference evidence="7" key="2">
    <citation type="submission" date="2025-08" db="UniProtKB">
        <authorList>
            <consortium name="Ensembl"/>
        </authorList>
    </citation>
    <scope>IDENTIFICATION</scope>
</reference>
<evidence type="ECO:0000256" key="6">
    <source>
        <dbReference type="SAM" id="MobiDB-lite"/>
    </source>
</evidence>
<keyword evidence="4" id="KW-0176">Collagen</keyword>
<gene>
    <name evidence="7" type="primary">C1QB</name>
</gene>
<dbReference type="Pfam" id="PF00386">
    <property type="entry name" value="C1q"/>
    <property type="match status" value="1"/>
</dbReference>
<evidence type="ECO:0000313" key="8">
    <source>
        <dbReference type="Proteomes" id="UP000694382"/>
    </source>
</evidence>
<dbReference type="InterPro" id="IPR050392">
    <property type="entry name" value="Collagen/C1q_domain"/>
</dbReference>
<dbReference type="PRINTS" id="PR00007">
    <property type="entry name" value="COMPLEMNTC1Q"/>
</dbReference>
<dbReference type="Pfam" id="PF01391">
    <property type="entry name" value="Collagen"/>
    <property type="match status" value="1"/>
</dbReference>
<dbReference type="SUPFAM" id="SSF49842">
    <property type="entry name" value="TNF-like"/>
    <property type="match status" value="1"/>
</dbReference>
<keyword evidence="5" id="KW-0379">Hydroxylation</keyword>
<keyword evidence="8" id="KW-1185">Reference proteome</keyword>
<proteinExistence type="predicted"/>
<keyword evidence="3" id="KW-0732">Signal</keyword>
<dbReference type="SMART" id="SM00110">
    <property type="entry name" value="C1Q"/>
    <property type="match status" value="1"/>
</dbReference>
<dbReference type="PANTHER" id="PTHR15427">
    <property type="entry name" value="EMILIN ELASTIN MICROFIBRIL INTERFACE-LOCATED PROTEIN ELASTIN MICROFIBRIL INTERFACER"/>
    <property type="match status" value="1"/>
</dbReference>
<dbReference type="PANTHER" id="PTHR15427:SF18">
    <property type="entry name" value="COMPLEMENT C1Q SUBCOMPONENT SUBUNIT B"/>
    <property type="match status" value="1"/>
</dbReference>
<feature type="region of interest" description="Disordered" evidence="6">
    <location>
        <begin position="74"/>
        <end position="149"/>
    </location>
</feature>
<dbReference type="InterPro" id="IPR001073">
    <property type="entry name" value="C1q_dom"/>
</dbReference>
<dbReference type="PROSITE" id="PS50871">
    <property type="entry name" value="C1Q"/>
    <property type="match status" value="1"/>
</dbReference>
<dbReference type="InterPro" id="IPR008983">
    <property type="entry name" value="Tumour_necrosis_fac-like_dom"/>
</dbReference>
<reference evidence="7" key="3">
    <citation type="submission" date="2025-09" db="UniProtKB">
        <authorList>
            <consortium name="Ensembl"/>
        </authorList>
    </citation>
    <scope>IDENTIFICATION</scope>
</reference>
<evidence type="ECO:0000256" key="4">
    <source>
        <dbReference type="ARBA" id="ARBA00023119"/>
    </source>
</evidence>
<evidence type="ECO:0000256" key="1">
    <source>
        <dbReference type="ARBA" id="ARBA00004613"/>
    </source>
</evidence>
<evidence type="ECO:0000313" key="7">
    <source>
        <dbReference type="Ensembl" id="ENSCPVP00000016848.1"/>
    </source>
</evidence>
<dbReference type="AlphaFoldDB" id="A0A8C3N7G7"/>
<dbReference type="GO" id="GO:0005576">
    <property type="term" value="C:extracellular region"/>
    <property type="evidence" value="ECO:0007669"/>
    <property type="project" value="UniProtKB-SubCell"/>
</dbReference>
<keyword evidence="2" id="KW-0964">Secreted</keyword>
<dbReference type="GO" id="GO:0005581">
    <property type="term" value="C:collagen trimer"/>
    <property type="evidence" value="ECO:0007669"/>
    <property type="project" value="UniProtKB-KW"/>
</dbReference>
<sequence>MFSLPDHITQTCLQSPSFRAAQSAFPSPPTPQESPQHRSMLPQMWIMWAMLLYLAGGQPASATLCRTYGTIPGIPGLPGQPGSDGRDGENGPKGEQGPSGQSEEWRGEPGVPGAPGQPGKVGPIGIPGTTGLPGSKGLPGPPGEPGDYKLTFKSGFSAARSMSSYPRREQPIRFERILTNEQGHYENRYGRFTCRVPGTYYFTYHVTSRGNLCLNIKKGQGASRGERVVTFCDYVHNSFQVTTGGVVLKMAMNESVWLEPTEKNSLVGLEGSDSIFSGFLIFPEA</sequence>
<evidence type="ECO:0000256" key="2">
    <source>
        <dbReference type="ARBA" id="ARBA00022525"/>
    </source>
</evidence>
<organism evidence="7 8">
    <name type="scientific">Geospiza parvula</name>
    <name type="common">Small tree-finch</name>
    <name type="synonym">Camarhynchus parvulus</name>
    <dbReference type="NCBI Taxonomy" id="87175"/>
    <lineage>
        <taxon>Eukaryota</taxon>
        <taxon>Metazoa</taxon>
        <taxon>Chordata</taxon>
        <taxon>Craniata</taxon>
        <taxon>Vertebrata</taxon>
        <taxon>Euteleostomi</taxon>
        <taxon>Archelosauria</taxon>
        <taxon>Archosauria</taxon>
        <taxon>Dinosauria</taxon>
        <taxon>Saurischia</taxon>
        <taxon>Theropoda</taxon>
        <taxon>Coelurosauria</taxon>
        <taxon>Aves</taxon>
        <taxon>Neognathae</taxon>
        <taxon>Neoaves</taxon>
        <taxon>Telluraves</taxon>
        <taxon>Australaves</taxon>
        <taxon>Passeriformes</taxon>
        <taxon>Thraupidae</taxon>
        <taxon>Camarhynchus</taxon>
    </lineage>
</organism>
<accession>A0A8C3N7G7</accession>
<dbReference type="Gene3D" id="2.60.120.40">
    <property type="match status" value="1"/>
</dbReference>
<evidence type="ECO:0000256" key="3">
    <source>
        <dbReference type="ARBA" id="ARBA00022729"/>
    </source>
</evidence>
<name>A0A8C3N7G7_GEOPR</name>
<dbReference type="InterPro" id="IPR008160">
    <property type="entry name" value="Collagen"/>
</dbReference>
<reference evidence="7" key="1">
    <citation type="submission" date="2020-02" db="EMBL/GenBank/DDBJ databases">
        <authorList>
            <person name="Enbody D E."/>
            <person name="Pettersson E M."/>
        </authorList>
    </citation>
    <scope>NUCLEOTIDE SEQUENCE [LARGE SCALE GENOMIC DNA]</scope>
</reference>
<feature type="compositionally biased region" description="Low complexity" evidence="6">
    <location>
        <begin position="117"/>
        <end position="138"/>
    </location>
</feature>
<comment type="subcellular location">
    <subcellularLocation>
        <location evidence="1">Secreted</location>
    </subcellularLocation>
</comment>
<dbReference type="FunFam" id="2.60.120.40:FF:000001">
    <property type="entry name" value="Complement C1q B chain"/>
    <property type="match status" value="1"/>
</dbReference>
<dbReference type="Proteomes" id="UP000694382">
    <property type="component" value="Chromosome 21"/>
</dbReference>
<dbReference type="Ensembl" id="ENSCPVT00000017602.2">
    <property type="protein sequence ID" value="ENSCPVP00000016848.1"/>
    <property type="gene ID" value="ENSCPVG00000012328.2"/>
</dbReference>
<protein>
    <submittedName>
        <fullName evidence="7">Complement C1q B chain</fullName>
    </submittedName>
</protein>
<evidence type="ECO:0000256" key="5">
    <source>
        <dbReference type="ARBA" id="ARBA00023278"/>
    </source>
</evidence>